<protein>
    <submittedName>
        <fullName evidence="1">Uncharacterized protein</fullName>
    </submittedName>
</protein>
<dbReference type="Proteomes" id="UP000499080">
    <property type="component" value="Unassembled WGS sequence"/>
</dbReference>
<evidence type="ECO:0000313" key="2">
    <source>
        <dbReference type="Proteomes" id="UP000499080"/>
    </source>
</evidence>
<reference evidence="1 2" key="1">
    <citation type="journal article" date="2019" name="Sci. Rep.">
        <title>Orb-weaving spider Araneus ventricosus genome elucidates the spidroin gene catalogue.</title>
        <authorList>
            <person name="Kono N."/>
            <person name="Nakamura H."/>
            <person name="Ohtoshi R."/>
            <person name="Moran D.A.P."/>
            <person name="Shinohara A."/>
            <person name="Yoshida Y."/>
            <person name="Fujiwara M."/>
            <person name="Mori M."/>
            <person name="Tomita M."/>
            <person name="Arakawa K."/>
        </authorList>
    </citation>
    <scope>NUCLEOTIDE SEQUENCE [LARGE SCALE GENOMIC DNA]</scope>
</reference>
<accession>A0A4Y2ACG0</accession>
<dbReference type="EMBL" id="BGPR01000012">
    <property type="protein sequence ID" value="GBL77492.1"/>
    <property type="molecule type" value="Genomic_DNA"/>
</dbReference>
<proteinExistence type="predicted"/>
<comment type="caution">
    <text evidence="1">The sequence shown here is derived from an EMBL/GenBank/DDBJ whole genome shotgun (WGS) entry which is preliminary data.</text>
</comment>
<sequence>MFLIPFCQAMSMWQELMIREKCLSSVDKIDQDNLDIITDDEESDDACTSIEHGRVAFYENIQEETAGTIEIPKQKNAVEYISALIVHRNFHQLLNYFMDMISGKSPWNISR</sequence>
<organism evidence="1 2">
    <name type="scientific">Araneus ventricosus</name>
    <name type="common">Orbweaver spider</name>
    <name type="synonym">Epeira ventricosa</name>
    <dbReference type="NCBI Taxonomy" id="182803"/>
    <lineage>
        <taxon>Eukaryota</taxon>
        <taxon>Metazoa</taxon>
        <taxon>Ecdysozoa</taxon>
        <taxon>Arthropoda</taxon>
        <taxon>Chelicerata</taxon>
        <taxon>Arachnida</taxon>
        <taxon>Araneae</taxon>
        <taxon>Araneomorphae</taxon>
        <taxon>Entelegynae</taxon>
        <taxon>Araneoidea</taxon>
        <taxon>Araneidae</taxon>
        <taxon>Araneus</taxon>
    </lineage>
</organism>
<dbReference type="AlphaFoldDB" id="A0A4Y2ACG0"/>
<evidence type="ECO:0000313" key="1">
    <source>
        <dbReference type="EMBL" id="GBL77492.1"/>
    </source>
</evidence>
<keyword evidence="2" id="KW-1185">Reference proteome</keyword>
<name>A0A4Y2ACG0_ARAVE</name>
<gene>
    <name evidence="1" type="ORF">AVEN_41876_1</name>
</gene>